<evidence type="ECO:0000313" key="2">
    <source>
        <dbReference type="EMBL" id="AOP54733.1"/>
    </source>
</evidence>
<name>A0A1D7W6Q0_BREAU</name>
<dbReference type="Proteomes" id="UP000094793">
    <property type="component" value="Chromosome"/>
</dbReference>
<dbReference type="AlphaFoldDB" id="A0A1D7W6Q0"/>
<reference evidence="3" key="1">
    <citation type="submission" date="2016-09" db="EMBL/GenBank/DDBJ databases">
        <title>Complete Genome Sequence of Brevibacterium linens SMQ-1335.</title>
        <authorList>
            <person name="de Melo A.G."/>
            <person name="Labrie S.J."/>
            <person name="Dumaresq J."/>
            <person name="Roberts R.J."/>
            <person name="Tremblay D.M."/>
            <person name="Moineau S."/>
        </authorList>
    </citation>
    <scope>NUCLEOTIDE SEQUENCE [LARGE SCALE GENOMIC DNA]</scope>
    <source>
        <strain evidence="3">SMQ-1335</strain>
    </source>
</reference>
<proteinExistence type="predicted"/>
<sequence length="46" mass="5019">MPDVDGPIGVSDSCRQVITHRSHSLREAEPPSRRGPQGSGCAPYWK</sequence>
<accession>A0A1D7W6Q0</accession>
<dbReference type="EMBL" id="CP017150">
    <property type="protein sequence ID" value="AOP54733.1"/>
    <property type="molecule type" value="Genomic_DNA"/>
</dbReference>
<evidence type="ECO:0000256" key="1">
    <source>
        <dbReference type="SAM" id="MobiDB-lite"/>
    </source>
</evidence>
<gene>
    <name evidence="2" type="ORF">BLSMQ_3031</name>
</gene>
<feature type="region of interest" description="Disordered" evidence="1">
    <location>
        <begin position="1"/>
        <end position="46"/>
    </location>
</feature>
<evidence type="ECO:0000313" key="3">
    <source>
        <dbReference type="Proteomes" id="UP000094793"/>
    </source>
</evidence>
<organism evidence="2 3">
    <name type="scientific">Brevibacterium aurantiacum</name>
    <dbReference type="NCBI Taxonomy" id="273384"/>
    <lineage>
        <taxon>Bacteria</taxon>
        <taxon>Bacillati</taxon>
        <taxon>Actinomycetota</taxon>
        <taxon>Actinomycetes</taxon>
        <taxon>Micrococcales</taxon>
        <taxon>Brevibacteriaceae</taxon>
        <taxon>Brevibacterium</taxon>
    </lineage>
</organism>
<protein>
    <submittedName>
        <fullName evidence="2">Uncharacterized protein</fullName>
    </submittedName>
</protein>
<dbReference type="KEGG" id="blin:BLSMQ_3031"/>